<gene>
    <name evidence="1" type="ORF">AWJ20_733</name>
</gene>
<keyword evidence="2" id="KW-1185">Reference proteome</keyword>
<protein>
    <submittedName>
        <fullName evidence="1">Uncharacterized protein</fullName>
    </submittedName>
</protein>
<name>A0A161HKU0_9ASCO</name>
<proteinExistence type="predicted"/>
<evidence type="ECO:0000313" key="2">
    <source>
        <dbReference type="Proteomes" id="UP000189580"/>
    </source>
</evidence>
<organism evidence="1 2">
    <name type="scientific">Sugiyamaella lignohabitans</name>
    <dbReference type="NCBI Taxonomy" id="796027"/>
    <lineage>
        <taxon>Eukaryota</taxon>
        <taxon>Fungi</taxon>
        <taxon>Dikarya</taxon>
        <taxon>Ascomycota</taxon>
        <taxon>Saccharomycotina</taxon>
        <taxon>Dipodascomycetes</taxon>
        <taxon>Dipodascales</taxon>
        <taxon>Trichomonascaceae</taxon>
        <taxon>Sugiyamaella</taxon>
    </lineage>
</organism>
<accession>A0A161HKU0</accession>
<dbReference type="RefSeq" id="XP_018734955.1">
    <property type="nucleotide sequence ID" value="XM_018882692.1"/>
</dbReference>
<dbReference type="KEGG" id="slb:AWJ20_733"/>
<dbReference type="AlphaFoldDB" id="A0A161HKU0"/>
<evidence type="ECO:0000313" key="1">
    <source>
        <dbReference type="EMBL" id="ANB12478.1"/>
    </source>
</evidence>
<dbReference type="EMBL" id="CP014501">
    <property type="protein sequence ID" value="ANB12478.1"/>
    <property type="molecule type" value="Genomic_DNA"/>
</dbReference>
<dbReference type="GeneID" id="30037798"/>
<dbReference type="Proteomes" id="UP000189580">
    <property type="component" value="Chromosome a"/>
</dbReference>
<reference evidence="1 2" key="1">
    <citation type="submission" date="2016-02" db="EMBL/GenBank/DDBJ databases">
        <title>Complete genome sequence and transcriptome regulation of the pentose utilising yeast Sugiyamaella lignohabitans.</title>
        <authorList>
            <person name="Bellasio M."/>
            <person name="Peymann A."/>
            <person name="Valli M."/>
            <person name="Sipitzky M."/>
            <person name="Graf A."/>
            <person name="Sauer M."/>
            <person name="Marx H."/>
            <person name="Mattanovich D."/>
        </authorList>
    </citation>
    <scope>NUCLEOTIDE SEQUENCE [LARGE SCALE GENOMIC DNA]</scope>
    <source>
        <strain evidence="1 2">CBS 10342</strain>
    </source>
</reference>
<sequence>MSRRNGLRDTRNGLTTAIDPATTAIINVAAPISSPTAKEPDPILTAAYVLNISGAPLPKARKVTPTTDSASPSKLAIVDRFGHRKS</sequence>